<keyword evidence="2" id="KW-0472">Membrane</keyword>
<reference evidence="3" key="1">
    <citation type="journal article" date="2021" name="Proc. Natl. Acad. Sci. U.S.A.">
        <title>A Catalog of Tens of Thousands of Viruses from Human Metagenomes Reveals Hidden Associations with Chronic Diseases.</title>
        <authorList>
            <person name="Tisza M.J."/>
            <person name="Buck C.B."/>
        </authorList>
    </citation>
    <scope>NUCLEOTIDE SEQUENCE</scope>
    <source>
        <strain evidence="3">CtRg81</strain>
    </source>
</reference>
<sequence>MEDFEILILIFNIITFAIAVGACILYSNLELQHNCTRCRLYDAEEEIEKLKAEIDFLKKNND</sequence>
<keyword evidence="2" id="KW-1133">Transmembrane helix</keyword>
<dbReference type="EMBL" id="BK015170">
    <property type="protein sequence ID" value="DAD93959.1"/>
    <property type="molecule type" value="Genomic_DNA"/>
</dbReference>
<evidence type="ECO:0000256" key="1">
    <source>
        <dbReference type="SAM" id="Coils"/>
    </source>
</evidence>
<protein>
    <submittedName>
        <fullName evidence="3">Cell division protein</fullName>
    </submittedName>
</protein>
<name>A0A8S5NHY5_9CAUD</name>
<feature type="transmembrane region" description="Helical" evidence="2">
    <location>
        <begin position="6"/>
        <end position="29"/>
    </location>
</feature>
<evidence type="ECO:0000256" key="2">
    <source>
        <dbReference type="SAM" id="Phobius"/>
    </source>
</evidence>
<accession>A0A8S5NHY5</accession>
<organism evidence="3">
    <name type="scientific">Siphoviridae sp. ctRg81</name>
    <dbReference type="NCBI Taxonomy" id="2826336"/>
    <lineage>
        <taxon>Viruses</taxon>
        <taxon>Duplodnaviria</taxon>
        <taxon>Heunggongvirae</taxon>
        <taxon>Uroviricota</taxon>
        <taxon>Caudoviricetes</taxon>
    </lineage>
</organism>
<keyword evidence="2" id="KW-0812">Transmembrane</keyword>
<evidence type="ECO:0000313" key="3">
    <source>
        <dbReference type="EMBL" id="DAD93959.1"/>
    </source>
</evidence>
<dbReference type="GO" id="GO:0051301">
    <property type="term" value="P:cell division"/>
    <property type="evidence" value="ECO:0007669"/>
    <property type="project" value="UniProtKB-KW"/>
</dbReference>
<keyword evidence="3" id="KW-0131">Cell cycle</keyword>
<keyword evidence="3" id="KW-0132">Cell division</keyword>
<feature type="coiled-coil region" evidence="1">
    <location>
        <begin position="33"/>
        <end position="60"/>
    </location>
</feature>
<keyword evidence="1" id="KW-0175">Coiled coil</keyword>
<proteinExistence type="predicted"/>